<dbReference type="GO" id="GO:1901605">
    <property type="term" value="P:alpha-amino acid metabolic process"/>
    <property type="evidence" value="ECO:0007669"/>
    <property type="project" value="TreeGrafter"/>
</dbReference>
<protein>
    <submittedName>
        <fullName evidence="5">Aminotransferase, class I and II</fullName>
    </submittedName>
</protein>
<dbReference type="SUPFAM" id="SSF53383">
    <property type="entry name" value="PLP-dependent transferases"/>
    <property type="match status" value="1"/>
</dbReference>
<dbReference type="EMBL" id="AEAH01001528">
    <property type="protein sequence ID" value="EGH33259.1"/>
    <property type="molecule type" value="Genomic_DNA"/>
</dbReference>
<organism evidence="5 6">
    <name type="scientific">Pseudomonas syringae pv. japonica str. M301072</name>
    <dbReference type="NCBI Taxonomy" id="629262"/>
    <lineage>
        <taxon>Bacteria</taxon>
        <taxon>Pseudomonadati</taxon>
        <taxon>Pseudomonadota</taxon>
        <taxon>Gammaproteobacteria</taxon>
        <taxon>Pseudomonadales</taxon>
        <taxon>Pseudomonadaceae</taxon>
        <taxon>Pseudomonas</taxon>
        <taxon>Pseudomonas syringae</taxon>
    </lineage>
</organism>
<keyword evidence="2 5" id="KW-0032">Aminotransferase</keyword>
<evidence type="ECO:0000313" key="5">
    <source>
        <dbReference type="EMBL" id="EGH33259.1"/>
    </source>
</evidence>
<dbReference type="InterPro" id="IPR015424">
    <property type="entry name" value="PyrdxlP-dep_Trfase"/>
</dbReference>
<dbReference type="Proteomes" id="UP000004471">
    <property type="component" value="Unassembled WGS sequence"/>
</dbReference>
<keyword evidence="4" id="KW-0663">Pyridoxal phosphate</keyword>
<dbReference type="Gene3D" id="3.90.1150.10">
    <property type="entry name" value="Aspartate Aminotransferase, domain 1"/>
    <property type="match status" value="1"/>
</dbReference>
<evidence type="ECO:0000256" key="4">
    <source>
        <dbReference type="ARBA" id="ARBA00022898"/>
    </source>
</evidence>
<name>F3FSR7_PSESX</name>
<dbReference type="PANTHER" id="PTHR42790:SF19">
    <property type="entry name" value="KYNURENINE_ALPHA-AMINOADIPATE AMINOTRANSFERASE, MITOCHONDRIAL"/>
    <property type="match status" value="1"/>
</dbReference>
<dbReference type="AlphaFoldDB" id="F3FSR7"/>
<accession>F3FSR7</accession>
<dbReference type="HOGENOM" id="CLU_2325793_0_0_6"/>
<feature type="non-terminal residue" evidence="5">
    <location>
        <position position="99"/>
    </location>
</feature>
<keyword evidence="3 5" id="KW-0808">Transferase</keyword>
<reference evidence="5 6" key="1">
    <citation type="journal article" date="2011" name="PLoS Pathog.">
        <title>Dynamic evolution of pathogenicity revealed by sequencing and comparative genomics of 19 Pseudomonas syringae isolates.</title>
        <authorList>
            <person name="Baltrus D.A."/>
            <person name="Nishimura M.T."/>
            <person name="Romanchuk A."/>
            <person name="Chang J.H."/>
            <person name="Mukhtar M.S."/>
            <person name="Cherkis K."/>
            <person name="Roach J."/>
            <person name="Grant S.R."/>
            <person name="Jones C.D."/>
            <person name="Dangl J.L."/>
        </authorList>
    </citation>
    <scope>NUCLEOTIDE SEQUENCE [LARGE SCALE GENOMIC DNA]</scope>
    <source>
        <strain evidence="6">M301072PT</strain>
    </source>
</reference>
<comment type="caution">
    <text evidence="5">The sequence shown here is derived from an EMBL/GenBank/DDBJ whole genome shotgun (WGS) entry which is preliminary data.</text>
</comment>
<dbReference type="InterPro" id="IPR050859">
    <property type="entry name" value="Class-I_PLP-dep_aminotransf"/>
</dbReference>
<sequence>MQWIGTEHYREHLVTLCEFYRGRRDAFESALQTHFSDLATWNSPQGGLFFWLTLKQPLDTRIEIETPEGIDMLLRPAGLVSRALAFGIDFAIRAALLGV</sequence>
<evidence type="ECO:0000256" key="2">
    <source>
        <dbReference type="ARBA" id="ARBA00022576"/>
    </source>
</evidence>
<gene>
    <name evidence="5" type="ORF">PSYJA_31726</name>
</gene>
<evidence type="ECO:0000256" key="3">
    <source>
        <dbReference type="ARBA" id="ARBA00022679"/>
    </source>
</evidence>
<dbReference type="InterPro" id="IPR015422">
    <property type="entry name" value="PyrdxlP-dep_Trfase_small"/>
</dbReference>
<dbReference type="GO" id="GO:0008483">
    <property type="term" value="F:transaminase activity"/>
    <property type="evidence" value="ECO:0007669"/>
    <property type="project" value="UniProtKB-KW"/>
</dbReference>
<proteinExistence type="predicted"/>
<comment type="cofactor">
    <cofactor evidence="1">
        <name>pyridoxal 5'-phosphate</name>
        <dbReference type="ChEBI" id="CHEBI:597326"/>
    </cofactor>
</comment>
<dbReference type="PANTHER" id="PTHR42790">
    <property type="entry name" value="AMINOTRANSFERASE"/>
    <property type="match status" value="1"/>
</dbReference>
<evidence type="ECO:0000256" key="1">
    <source>
        <dbReference type="ARBA" id="ARBA00001933"/>
    </source>
</evidence>
<evidence type="ECO:0000313" key="6">
    <source>
        <dbReference type="Proteomes" id="UP000004471"/>
    </source>
</evidence>